<sequence>MLNGHKRVRAAEVAGLEHHPVEVVDVTDEQARELFAIAHRELAVDAKPNALEGLTFVFTGELSRDRETVGTVVESHGAEIGEKVTEKTDYLVAGDSAGEHTETAGLQGTPILDERAFTSLLNEHGVNYPP</sequence>
<dbReference type="Gene3D" id="3.90.1530.10">
    <property type="entry name" value="Conserved hypothetical protein from pyrococcus furiosus pfu- 392566-001, ParB domain"/>
    <property type="match status" value="1"/>
</dbReference>
<dbReference type="SMART" id="SM00292">
    <property type="entry name" value="BRCT"/>
    <property type="match status" value="1"/>
</dbReference>
<reference evidence="2 3" key="1">
    <citation type="submission" date="2018-06" db="EMBL/GenBank/DDBJ databases">
        <title>Natronomonas sp. F16-60 a new haloarchaeon isolated from a solar saltern of Isla Cristina, Huelva, Spain.</title>
        <authorList>
            <person name="Duran-Viseras A."/>
            <person name="Sanchez-Porro C."/>
            <person name="Ventosa A."/>
        </authorList>
    </citation>
    <scope>NUCLEOTIDE SEQUENCE [LARGE SCALE GENOMIC DNA]</scope>
    <source>
        <strain evidence="2 3">F16-60</strain>
    </source>
</reference>
<dbReference type="SUPFAM" id="SSF52113">
    <property type="entry name" value="BRCT domain"/>
    <property type="match status" value="1"/>
</dbReference>
<dbReference type="InterPro" id="IPR001357">
    <property type="entry name" value="BRCT_dom"/>
</dbReference>
<dbReference type="EMBL" id="QMDX01000023">
    <property type="protein sequence ID" value="TSD08858.1"/>
    <property type="molecule type" value="Genomic_DNA"/>
</dbReference>
<comment type="caution">
    <text evidence="2">The sequence shown here is derived from an EMBL/GenBank/DDBJ whole genome shotgun (WGS) entry which is preliminary data.</text>
</comment>
<accession>A0A554MUQ1</accession>
<protein>
    <recommendedName>
        <fullName evidence="1">BRCT domain-containing protein</fullName>
    </recommendedName>
</protein>
<dbReference type="Pfam" id="PF00533">
    <property type="entry name" value="BRCT"/>
    <property type="match status" value="1"/>
</dbReference>
<dbReference type="InParanoid" id="A0A554MUQ1"/>
<dbReference type="AlphaFoldDB" id="A0A554MUQ1"/>
<dbReference type="Gene3D" id="3.40.50.10190">
    <property type="entry name" value="BRCT domain"/>
    <property type="match status" value="1"/>
</dbReference>
<dbReference type="PROSITE" id="PS50172">
    <property type="entry name" value="BRCT"/>
    <property type="match status" value="1"/>
</dbReference>
<dbReference type="SUPFAM" id="SSF110849">
    <property type="entry name" value="ParB/Sulfiredoxin"/>
    <property type="match status" value="1"/>
</dbReference>
<name>A0A554MUQ1_9EURY</name>
<dbReference type="Proteomes" id="UP000319894">
    <property type="component" value="Unassembled WGS sequence"/>
</dbReference>
<evidence type="ECO:0000259" key="1">
    <source>
        <dbReference type="PROSITE" id="PS50172"/>
    </source>
</evidence>
<keyword evidence="3" id="KW-1185">Reference proteome</keyword>
<evidence type="ECO:0000313" key="2">
    <source>
        <dbReference type="EMBL" id="TSD08858.1"/>
    </source>
</evidence>
<gene>
    <name evidence="2" type="ORF">DP107_17900</name>
</gene>
<dbReference type="InterPro" id="IPR036086">
    <property type="entry name" value="ParB/Sulfiredoxin_sf"/>
</dbReference>
<feature type="domain" description="BRCT" evidence="1">
    <location>
        <begin position="46"/>
        <end position="104"/>
    </location>
</feature>
<proteinExistence type="predicted"/>
<dbReference type="InterPro" id="IPR036420">
    <property type="entry name" value="BRCT_dom_sf"/>
</dbReference>
<organism evidence="2 3">
    <name type="scientific">Haloglomus irregulare</name>
    <dbReference type="NCBI Taxonomy" id="2234134"/>
    <lineage>
        <taxon>Archaea</taxon>
        <taxon>Methanobacteriati</taxon>
        <taxon>Methanobacteriota</taxon>
        <taxon>Stenosarchaea group</taxon>
        <taxon>Halobacteria</taxon>
        <taxon>Halobacteriales</taxon>
        <taxon>Natronomonadaceae</taxon>
        <taxon>Haloglomus</taxon>
    </lineage>
</organism>
<evidence type="ECO:0000313" key="3">
    <source>
        <dbReference type="Proteomes" id="UP000319894"/>
    </source>
</evidence>